<sequence>MDGEVTLRPVRAGDRERIEAICVEVYEGRDHVPRMLDRWLADPSASFQAGELDGQVVGIQRLLPIAPGIVLYHALRVTPEARRQGVGRRMLQQAVSDARRLGFREIRLCTEVLSTTERKAADLFESEGFELLAECASWKGARVEGAELPQLGQASDVPALARLVESDPALAAYGGVTADWSGPLEPDAEHLARLAGEGLVRIGPGGRSLAVLRRDWLPKLAVTFLAGANSSLEELLYGLRAEADAQGVSACWLLAPENHPSTVSFGAVGYDLAHDEKHSRVYARAL</sequence>
<keyword evidence="2" id="KW-0012">Acyltransferase</keyword>
<evidence type="ECO:0000256" key="2">
    <source>
        <dbReference type="ARBA" id="ARBA00023315"/>
    </source>
</evidence>
<keyword evidence="1" id="KW-0808">Transferase</keyword>
<dbReference type="Pfam" id="PF00583">
    <property type="entry name" value="Acetyltransf_1"/>
    <property type="match status" value="1"/>
</dbReference>
<dbReference type="CDD" id="cd04301">
    <property type="entry name" value="NAT_SF"/>
    <property type="match status" value="1"/>
</dbReference>
<dbReference type="SUPFAM" id="SSF55729">
    <property type="entry name" value="Acyl-CoA N-acyltransferases (Nat)"/>
    <property type="match status" value="1"/>
</dbReference>
<evidence type="ECO:0000256" key="1">
    <source>
        <dbReference type="ARBA" id="ARBA00022679"/>
    </source>
</evidence>
<protein>
    <submittedName>
        <fullName evidence="4">GNAT family N-acetyltransferase</fullName>
    </submittedName>
</protein>
<evidence type="ECO:0000313" key="4">
    <source>
        <dbReference type="EMBL" id="MBJ7603356.1"/>
    </source>
</evidence>
<dbReference type="InterPro" id="IPR016181">
    <property type="entry name" value="Acyl_CoA_acyltransferase"/>
</dbReference>
<reference evidence="4 5" key="1">
    <citation type="submission" date="2020-10" db="EMBL/GenBank/DDBJ databases">
        <title>Ca. Dormibacterota MAGs.</title>
        <authorList>
            <person name="Montgomery K."/>
        </authorList>
    </citation>
    <scope>NUCLEOTIDE SEQUENCE [LARGE SCALE GENOMIC DNA]</scope>
    <source>
        <strain evidence="4">SC8811_S16_3</strain>
    </source>
</reference>
<name>A0A934K7V9_9BACT</name>
<dbReference type="InterPro" id="IPR050832">
    <property type="entry name" value="Bact_Acetyltransf"/>
</dbReference>
<evidence type="ECO:0000313" key="5">
    <source>
        <dbReference type="Proteomes" id="UP000620075"/>
    </source>
</evidence>
<accession>A0A934K7V9</accession>
<dbReference type="Proteomes" id="UP000620075">
    <property type="component" value="Unassembled WGS sequence"/>
</dbReference>
<dbReference type="AlphaFoldDB" id="A0A934K7V9"/>
<comment type="caution">
    <text evidence="4">The sequence shown here is derived from an EMBL/GenBank/DDBJ whole genome shotgun (WGS) entry which is preliminary data.</text>
</comment>
<gene>
    <name evidence="4" type="ORF">JF888_09250</name>
</gene>
<dbReference type="EMBL" id="JAEKNQ010000035">
    <property type="protein sequence ID" value="MBJ7603356.1"/>
    <property type="molecule type" value="Genomic_DNA"/>
</dbReference>
<proteinExistence type="predicted"/>
<dbReference type="GO" id="GO:0016747">
    <property type="term" value="F:acyltransferase activity, transferring groups other than amino-acyl groups"/>
    <property type="evidence" value="ECO:0007669"/>
    <property type="project" value="InterPro"/>
</dbReference>
<dbReference type="Gene3D" id="3.40.630.30">
    <property type="match status" value="1"/>
</dbReference>
<dbReference type="PROSITE" id="PS51186">
    <property type="entry name" value="GNAT"/>
    <property type="match status" value="1"/>
</dbReference>
<dbReference type="PANTHER" id="PTHR43877">
    <property type="entry name" value="AMINOALKYLPHOSPHONATE N-ACETYLTRANSFERASE-RELATED-RELATED"/>
    <property type="match status" value="1"/>
</dbReference>
<organism evidence="4 5">
    <name type="scientific">Candidatus Dormiibacter inghamiae</name>
    <dbReference type="NCBI Taxonomy" id="3127013"/>
    <lineage>
        <taxon>Bacteria</taxon>
        <taxon>Bacillati</taxon>
        <taxon>Candidatus Dormiibacterota</taxon>
        <taxon>Candidatus Dormibacteria</taxon>
        <taxon>Candidatus Dormibacterales</taxon>
        <taxon>Candidatus Dormibacteraceae</taxon>
        <taxon>Candidatus Dormiibacter</taxon>
    </lineage>
</organism>
<feature type="domain" description="N-acetyltransferase" evidence="3">
    <location>
        <begin position="5"/>
        <end position="149"/>
    </location>
</feature>
<evidence type="ECO:0000259" key="3">
    <source>
        <dbReference type="PROSITE" id="PS51186"/>
    </source>
</evidence>
<dbReference type="InterPro" id="IPR000182">
    <property type="entry name" value="GNAT_dom"/>
</dbReference>
<dbReference type="RefSeq" id="WP_338179230.1">
    <property type="nucleotide sequence ID" value="NZ_JAEKNQ010000035.1"/>
</dbReference>